<dbReference type="PANTHER" id="PTHR13194">
    <property type="entry name" value="COMPLEX I INTERMEDIATE-ASSOCIATED PROTEIN 30"/>
    <property type="match status" value="1"/>
</dbReference>
<dbReference type="Proteomes" id="UP000294564">
    <property type="component" value="Unassembled WGS sequence"/>
</dbReference>
<dbReference type="EMBL" id="SLXM01000003">
    <property type="protein sequence ID" value="TCP25908.1"/>
    <property type="molecule type" value="Genomic_DNA"/>
</dbReference>
<dbReference type="InterPro" id="IPR013857">
    <property type="entry name" value="NADH-UbQ_OxRdtase-assoc_prot30"/>
</dbReference>
<gene>
    <name evidence="3" type="ORF">EV195_103270</name>
</gene>
<dbReference type="AlphaFoldDB" id="A0A4R2NWB5"/>
<evidence type="ECO:0000313" key="3">
    <source>
        <dbReference type="EMBL" id="TCP25908.1"/>
    </source>
</evidence>
<feature type="domain" description="NADH:ubiquinone oxidoreductase intermediate-associated protein 30" evidence="2">
    <location>
        <begin position="10"/>
        <end position="159"/>
    </location>
</feature>
<dbReference type="InterPro" id="IPR008979">
    <property type="entry name" value="Galactose-bd-like_sf"/>
</dbReference>
<dbReference type="SUPFAM" id="SSF49785">
    <property type="entry name" value="Galactose-binding domain-like"/>
    <property type="match status" value="1"/>
</dbReference>
<dbReference type="InterPro" id="IPR039131">
    <property type="entry name" value="NDUFAF1"/>
</dbReference>
<sequence>MMQSKSIIYSFSKSSDVNQWYITNDDVMGGISNSKISLDENGNGKFHGNVSTENNGGFAMVRLPIHIELNNNSKKIVLKVKGDNKKYQFRLKSQRNQRYWYVQSFITSIDWETIELPLSDFYPSFRGNKLNIENFNSNTIHEIAVLISNKKDESFQLLIKSIEVL</sequence>
<accession>A0A4R2NWB5</accession>
<dbReference type="OrthoDB" id="442188at2"/>
<evidence type="ECO:0000256" key="1">
    <source>
        <dbReference type="ARBA" id="ARBA00007884"/>
    </source>
</evidence>
<protein>
    <submittedName>
        <fullName evidence="3">Complex I intermediate-associated protein 30 (CIA30)</fullName>
    </submittedName>
</protein>
<keyword evidence="4" id="KW-1185">Reference proteome</keyword>
<dbReference type="Gene3D" id="2.60.120.260">
    <property type="entry name" value="Galactose-binding domain-like"/>
    <property type="match status" value="1"/>
</dbReference>
<dbReference type="PANTHER" id="PTHR13194:SF19">
    <property type="entry name" value="NAD(P)-BINDING ROSSMANN-FOLD SUPERFAMILY PROTEIN"/>
    <property type="match status" value="1"/>
</dbReference>
<comment type="caution">
    <text evidence="3">The sequence shown here is derived from an EMBL/GenBank/DDBJ whole genome shotgun (WGS) entry which is preliminary data.</text>
</comment>
<dbReference type="Pfam" id="PF08547">
    <property type="entry name" value="CIA30"/>
    <property type="match status" value="1"/>
</dbReference>
<evidence type="ECO:0000313" key="4">
    <source>
        <dbReference type="Proteomes" id="UP000294564"/>
    </source>
</evidence>
<comment type="similarity">
    <text evidence="1">Belongs to the CIA30 family.</text>
</comment>
<reference evidence="3 4" key="1">
    <citation type="submission" date="2019-03" db="EMBL/GenBank/DDBJ databases">
        <title>Genomic Encyclopedia of Type Strains, Phase IV (KMG-IV): sequencing the most valuable type-strain genomes for metagenomic binning, comparative biology and taxonomic classification.</title>
        <authorList>
            <person name="Goeker M."/>
        </authorList>
    </citation>
    <scope>NUCLEOTIDE SEQUENCE [LARGE SCALE GENOMIC DNA]</scope>
    <source>
        <strain evidence="3 4">DSM 14836</strain>
    </source>
</reference>
<proteinExistence type="inferred from homology"/>
<name>A0A4R2NWB5_9FLAO</name>
<organism evidence="3 4">
    <name type="scientific">Tenacibaculum skagerrakense</name>
    <dbReference type="NCBI Taxonomy" id="186571"/>
    <lineage>
        <taxon>Bacteria</taxon>
        <taxon>Pseudomonadati</taxon>
        <taxon>Bacteroidota</taxon>
        <taxon>Flavobacteriia</taxon>
        <taxon>Flavobacteriales</taxon>
        <taxon>Flavobacteriaceae</taxon>
        <taxon>Tenacibaculum</taxon>
    </lineage>
</organism>
<evidence type="ECO:0000259" key="2">
    <source>
        <dbReference type="Pfam" id="PF08547"/>
    </source>
</evidence>